<reference evidence="2" key="1">
    <citation type="submission" date="2020-08" db="EMBL/GenBank/DDBJ databases">
        <title>Genome public.</title>
        <authorList>
            <person name="Liu C."/>
            <person name="Sun Q."/>
        </authorList>
    </citation>
    <scope>NUCLEOTIDE SEQUENCE</scope>
    <source>
        <strain evidence="2">NSJ-31</strain>
    </source>
</reference>
<name>A0A926E0L8_9FIRM</name>
<feature type="transmembrane region" description="Helical" evidence="1">
    <location>
        <begin position="169"/>
        <end position="190"/>
    </location>
</feature>
<sequence>MTTATSCSSSGKFRHMVENAFRRAAPLGIFYGVLMFLLFPLMYLITLFSVPPADYAAVNGGFLMGSVRFYGYSGAYTGGSGVLLALICAFMPIVFGSILFSYLHNKRATDVYHALPMRRESLFAANYLAGLTLLWAPLVLCFGVILMAGGFCTAILGNLYHPLAILGDLAGWMIVTAAIYTITCAVAVLAGNTFDTVMFSLAFCGMYPVILFFAKLVVEGELLGFNGWNGGLMDVGNMMALSPFTLMGYRLTRSTANETNFFEMMKVESFSFYFWAEIAWLLLTIGLYFGAVWLYKRRKSERAGRTTASSLLNIVVKYVVTFVFGVAFGLLLRATFDMRWMLTVGTVIGGAIAYTVFEAVAARGFKTFPRAFAQMGISVGLTVVFVSVVLTGCFGFETRVPALDAIESVTVNYNGRYGMRYFYDELGRSRYDLNDELALARGSVVLTSPESIAAVRELHLSTIDDLRGLGDQLSIEWERSANFGPTITYKLKNGRTLSRNYRQCSLETAQGLAALENDEQFERQTNPAFLLHAGELEGITVTNRLYLGEYFKALDTAGQKELLEALQQDILAERLEDSASGTYEAVGYLRLEAKRDALQAETMVPENTDLLITAQYTNTLAFLQANGLTDRMELDPEQITRAAVCRYSKNFSGVGDYTGVYAYADPYGGVVRSYDIMPDEEDSYYDGKYRGEWMLVTDPAQVGALYRAAKNIGPMALDEEGKSQTYQVYFEYGDEQKALCLIVDPSQMPAGLAESYEQWMGESWDGEVVTAQAVY</sequence>
<organism evidence="2 3">
    <name type="scientific">Ligaoa zhengdingensis</name>
    <dbReference type="NCBI Taxonomy" id="2763658"/>
    <lineage>
        <taxon>Bacteria</taxon>
        <taxon>Bacillati</taxon>
        <taxon>Bacillota</taxon>
        <taxon>Clostridia</taxon>
        <taxon>Eubacteriales</taxon>
        <taxon>Oscillospiraceae</taxon>
        <taxon>Ligaoa</taxon>
    </lineage>
</organism>
<feature type="transmembrane region" description="Helical" evidence="1">
    <location>
        <begin position="124"/>
        <end position="157"/>
    </location>
</feature>
<proteinExistence type="predicted"/>
<comment type="caution">
    <text evidence="2">The sequence shown here is derived from an EMBL/GenBank/DDBJ whole genome shotgun (WGS) entry which is preliminary data.</text>
</comment>
<feature type="transmembrane region" description="Helical" evidence="1">
    <location>
        <begin position="24"/>
        <end position="45"/>
    </location>
</feature>
<evidence type="ECO:0000313" key="3">
    <source>
        <dbReference type="Proteomes" id="UP000653127"/>
    </source>
</evidence>
<feature type="transmembrane region" description="Helical" evidence="1">
    <location>
        <begin position="315"/>
        <end position="334"/>
    </location>
</feature>
<feature type="transmembrane region" description="Helical" evidence="1">
    <location>
        <begin position="82"/>
        <end position="103"/>
    </location>
</feature>
<feature type="transmembrane region" description="Helical" evidence="1">
    <location>
        <begin position="340"/>
        <end position="360"/>
    </location>
</feature>
<feature type="transmembrane region" description="Helical" evidence="1">
    <location>
        <begin position="197"/>
        <end position="218"/>
    </location>
</feature>
<evidence type="ECO:0008006" key="4">
    <source>
        <dbReference type="Google" id="ProtNLM"/>
    </source>
</evidence>
<gene>
    <name evidence="2" type="ORF">H8711_06735</name>
</gene>
<keyword evidence="1" id="KW-1133">Transmembrane helix</keyword>
<evidence type="ECO:0000313" key="2">
    <source>
        <dbReference type="EMBL" id="MBC8546630.1"/>
    </source>
</evidence>
<protein>
    <recommendedName>
        <fullName evidence="4">ABC-2 type transport system permease protein</fullName>
    </recommendedName>
</protein>
<dbReference type="Proteomes" id="UP000653127">
    <property type="component" value="Unassembled WGS sequence"/>
</dbReference>
<feature type="transmembrane region" description="Helical" evidence="1">
    <location>
        <begin position="272"/>
        <end position="295"/>
    </location>
</feature>
<feature type="transmembrane region" description="Helical" evidence="1">
    <location>
        <begin position="372"/>
        <end position="390"/>
    </location>
</feature>
<keyword evidence="1" id="KW-0472">Membrane</keyword>
<dbReference type="AlphaFoldDB" id="A0A926E0L8"/>
<dbReference type="EMBL" id="JACRST010000007">
    <property type="protein sequence ID" value="MBC8546630.1"/>
    <property type="molecule type" value="Genomic_DNA"/>
</dbReference>
<dbReference type="RefSeq" id="WP_249282706.1">
    <property type="nucleotide sequence ID" value="NZ_JACRST010000007.1"/>
</dbReference>
<evidence type="ECO:0000256" key="1">
    <source>
        <dbReference type="SAM" id="Phobius"/>
    </source>
</evidence>
<keyword evidence="3" id="KW-1185">Reference proteome</keyword>
<accession>A0A926E0L8</accession>
<keyword evidence="1" id="KW-0812">Transmembrane</keyword>